<keyword evidence="2" id="KW-1185">Reference proteome</keyword>
<comment type="caution">
    <text evidence="1">The sequence shown here is derived from an EMBL/GenBank/DDBJ whole genome shotgun (WGS) entry which is preliminary data.</text>
</comment>
<protein>
    <submittedName>
        <fullName evidence="1">G5071 protein</fullName>
    </submittedName>
</protein>
<dbReference type="InterPro" id="IPR052270">
    <property type="entry name" value="CACF_protein"/>
</dbReference>
<gene>
    <name evidence="1" type="primary">g5071</name>
    <name evidence="1" type="ORF">VP750_LOCUS4331</name>
</gene>
<organism evidence="1 2">
    <name type="scientific">Coccomyxa viridis</name>
    <dbReference type="NCBI Taxonomy" id="1274662"/>
    <lineage>
        <taxon>Eukaryota</taxon>
        <taxon>Viridiplantae</taxon>
        <taxon>Chlorophyta</taxon>
        <taxon>core chlorophytes</taxon>
        <taxon>Trebouxiophyceae</taxon>
        <taxon>Trebouxiophyceae incertae sedis</taxon>
        <taxon>Coccomyxaceae</taxon>
        <taxon>Coccomyxa</taxon>
    </lineage>
</organism>
<dbReference type="EMBL" id="CAXHTA020000007">
    <property type="protein sequence ID" value="CAL5222672.1"/>
    <property type="molecule type" value="Genomic_DNA"/>
</dbReference>
<reference evidence="1 2" key="1">
    <citation type="submission" date="2024-06" db="EMBL/GenBank/DDBJ databases">
        <authorList>
            <person name="Kraege A."/>
            <person name="Thomma B."/>
        </authorList>
    </citation>
    <scope>NUCLEOTIDE SEQUENCE [LARGE SCALE GENOMIC DNA]</scope>
</reference>
<evidence type="ECO:0000313" key="2">
    <source>
        <dbReference type="Proteomes" id="UP001497392"/>
    </source>
</evidence>
<dbReference type="PANTHER" id="PTHR22028">
    <property type="entry name" value="SFI1 SPINDLE BODY DOMAIN-CONTAINING PROTEIN-RELATED"/>
    <property type="match status" value="1"/>
</dbReference>
<proteinExistence type="predicted"/>
<dbReference type="Proteomes" id="UP001497392">
    <property type="component" value="Unassembled WGS sequence"/>
</dbReference>
<dbReference type="PANTHER" id="PTHR22028:SF9">
    <property type="entry name" value="SFI1 SPINDLE BODY DOMAIN-CONTAINING PROTEIN"/>
    <property type="match status" value="1"/>
</dbReference>
<sequence length="543" mass="63216">MLGWLEGTVWSKDAKNILAMATSRLRNRHLAMAWQAWREEAGYARAKHHVMLMAIQMMRDRRLSAAWEAWRVRCAALASARTHADKVIRLMKHSAMVKAWNMWNEAAQQAAQGRAHLQHAVAIWSSITLQKAWAAWRAKLVQRSAKRQALLQAVSMFQLRGLANAWRTWLAYAAESTVKREHAIRAFQFWHQRHLAAAWLTWMARTRQALDKRHMLQRALVHLTHAGLSRAWNAWRGATAVQGKRRDLMLRAIGHLTLRQAAQAWHCWQQYVERRRAKHLEMTQRRGAAEALQRRALSRMLGLSLRSSFGAWRRLTATMISARCLLRRHLLALQQETFTAWREVCAEEAAARRAVADVDASRACVWQQLALISLMGSHEQWCLKRAMLSWSLATELRQEKLRRYSNARAHQVSSILTVVWDAWIKHLVKRRRLQTALARWQGKLLQQAFSQWLVFVEHSRSKQHSITKAASAAFAAWASYRLAKRSARRFAAHVAWTAAHMRLRRAFLSWRALRRSKEERHAQLLAARKHLARRRLCLCFDAW</sequence>
<accession>A0ABP1FYM2</accession>
<name>A0ABP1FYM2_9CHLO</name>
<evidence type="ECO:0000313" key="1">
    <source>
        <dbReference type="EMBL" id="CAL5222672.1"/>
    </source>
</evidence>